<keyword evidence="2" id="KW-1185">Reference proteome</keyword>
<dbReference type="EMBL" id="CH476636">
    <property type="protein sequence ID" value="EDN94782.1"/>
    <property type="molecule type" value="Genomic_DNA"/>
</dbReference>
<proteinExistence type="predicted"/>
<dbReference type="Proteomes" id="UP000001312">
    <property type="component" value="Unassembled WGS sequence"/>
</dbReference>
<gene>
    <name evidence="1" type="ORF">SS1G_10657</name>
</gene>
<organism evidence="1 2">
    <name type="scientific">Sclerotinia sclerotiorum (strain ATCC 18683 / 1980 / Ss-1)</name>
    <name type="common">White mold</name>
    <name type="synonym">Whetzelinia sclerotiorum</name>
    <dbReference type="NCBI Taxonomy" id="665079"/>
    <lineage>
        <taxon>Eukaryota</taxon>
        <taxon>Fungi</taxon>
        <taxon>Dikarya</taxon>
        <taxon>Ascomycota</taxon>
        <taxon>Pezizomycotina</taxon>
        <taxon>Leotiomycetes</taxon>
        <taxon>Helotiales</taxon>
        <taxon>Sclerotiniaceae</taxon>
        <taxon>Sclerotinia</taxon>
    </lineage>
</organism>
<dbReference type="KEGG" id="ssl:SS1G_10657"/>
<reference evidence="2" key="1">
    <citation type="journal article" date="2011" name="PLoS Genet.">
        <title>Genomic analysis of the necrotrophic fungal pathogens Sclerotinia sclerotiorum and Botrytis cinerea.</title>
        <authorList>
            <person name="Amselem J."/>
            <person name="Cuomo C.A."/>
            <person name="van Kan J.A."/>
            <person name="Viaud M."/>
            <person name="Benito E.P."/>
            <person name="Couloux A."/>
            <person name="Coutinho P.M."/>
            <person name="de Vries R.P."/>
            <person name="Dyer P.S."/>
            <person name="Fillinger S."/>
            <person name="Fournier E."/>
            <person name="Gout L."/>
            <person name="Hahn M."/>
            <person name="Kohn L."/>
            <person name="Lapalu N."/>
            <person name="Plummer K.M."/>
            <person name="Pradier J.M."/>
            <person name="Quevillon E."/>
            <person name="Sharon A."/>
            <person name="Simon A."/>
            <person name="ten Have A."/>
            <person name="Tudzynski B."/>
            <person name="Tudzynski P."/>
            <person name="Wincker P."/>
            <person name="Andrew M."/>
            <person name="Anthouard V."/>
            <person name="Beever R.E."/>
            <person name="Beffa R."/>
            <person name="Benoit I."/>
            <person name="Bouzid O."/>
            <person name="Brault B."/>
            <person name="Chen Z."/>
            <person name="Choquer M."/>
            <person name="Collemare J."/>
            <person name="Cotton P."/>
            <person name="Danchin E.G."/>
            <person name="Da Silva C."/>
            <person name="Gautier A."/>
            <person name="Giraud C."/>
            <person name="Giraud T."/>
            <person name="Gonzalez C."/>
            <person name="Grossetete S."/>
            <person name="Guldener U."/>
            <person name="Henrissat B."/>
            <person name="Howlett B.J."/>
            <person name="Kodira C."/>
            <person name="Kretschmer M."/>
            <person name="Lappartient A."/>
            <person name="Leroch M."/>
            <person name="Levis C."/>
            <person name="Mauceli E."/>
            <person name="Neuveglise C."/>
            <person name="Oeser B."/>
            <person name="Pearson M."/>
            <person name="Poulain J."/>
            <person name="Poussereau N."/>
            <person name="Quesneville H."/>
            <person name="Rascle C."/>
            <person name="Schumacher J."/>
            <person name="Segurens B."/>
            <person name="Sexton A."/>
            <person name="Silva E."/>
            <person name="Sirven C."/>
            <person name="Soanes D.M."/>
            <person name="Talbot N.J."/>
            <person name="Templeton M."/>
            <person name="Yandava C."/>
            <person name="Yarden O."/>
            <person name="Zeng Q."/>
            <person name="Rollins J.A."/>
            <person name="Lebrun M.H."/>
            <person name="Dickman M."/>
        </authorList>
    </citation>
    <scope>NUCLEOTIDE SEQUENCE [LARGE SCALE GENOMIC DNA]</scope>
    <source>
        <strain evidence="2">ATCC 18683 / 1980 / Ss-1</strain>
    </source>
</reference>
<sequence>MAQAYENKSAVTIVTVGHNGRRWDCTLDTYITAMLRQIFYLHAKLLPQWAFLKSKEQSTDLYGQESRQRRIPKLLRNEEPLQSSSSASSQLHSAKALRLPIRKALHSDSTVRSHVVTCSPFESDIITSAVHQTWS</sequence>
<dbReference type="AlphaFoldDB" id="A7EZ90"/>
<dbReference type="GeneID" id="5484509"/>
<accession>A7EZ90</accession>
<protein>
    <submittedName>
        <fullName evidence="1">Uncharacterized protein</fullName>
    </submittedName>
</protein>
<evidence type="ECO:0000313" key="2">
    <source>
        <dbReference type="Proteomes" id="UP000001312"/>
    </source>
</evidence>
<name>A7EZ90_SCLS1</name>
<evidence type="ECO:0000313" key="1">
    <source>
        <dbReference type="EMBL" id="EDN94782.1"/>
    </source>
</evidence>
<dbReference type="RefSeq" id="XP_001588210.1">
    <property type="nucleotide sequence ID" value="XM_001588160.1"/>
</dbReference>
<dbReference type="InParanoid" id="A7EZ90"/>